<dbReference type="PRINTS" id="PR01692">
    <property type="entry name" value="LIPOCALINIMR"/>
</dbReference>
<dbReference type="EnsemblMetazoa" id="XM_019995032.1">
    <property type="protein sequence ID" value="XP_019850591.1"/>
    <property type="gene ID" value="LOC105312310"/>
</dbReference>
<name>A0A1X7V547_AMPQE</name>
<keyword evidence="2" id="KW-1133">Transmembrane helix</keyword>
<evidence type="ECO:0008006" key="5">
    <source>
        <dbReference type="Google" id="ProtNLM"/>
    </source>
</evidence>
<dbReference type="OrthoDB" id="5596951at2759"/>
<dbReference type="FunCoup" id="A0A1X7V547">
    <property type="interactions" value="741"/>
</dbReference>
<sequence length="507" mass="57004">MEEKENVFLSSSLTIEDPDILVDPEEQRAFYSFVRECVISLLLCMCVYICGYSIVKYFKKAKESGALNNEQDAIVYKITTILCAVAVSVSLSSVILLPSSIISNEIRHIYPNTSYIRWLDTSLVKGLWNLVFLGSNVCLFLLLPFAYFFYEAEGLPGTKKGIMSRVYEAIIVLLMLALLVIGTVWVADSLTLHIHSMSFYLMDIKGLVLYIPILYSCMSMIGVLITSMCTPIGFSNLFTLLGTIIVQPELHIDVDQRLESLRLEEASIKRSSSLTGSNSSLASSKTRQSLVDLYEEKKRLERHRRSSAWERHILYPLCFFSLLALTLFSLVLVFFNVLSLLLLSEHSPKGAQEHIYSLGEKSASYLGPLGALVEVILIVYMTAASLLGFFNTPLLRRLRPRPGDTSMIKIIINSIILLILSSAMPVVVQVLGITKYNLFGHFSSIAVLGNFWLLLCYNVTFISLTTLILFTRATQSIVKEVTLLFRNRITSLSIFSSSRSKMKYHTE</sequence>
<feature type="transmembrane region" description="Helical" evidence="2">
    <location>
        <begin position="33"/>
        <end position="55"/>
    </location>
</feature>
<feature type="transmembrane region" description="Helical" evidence="2">
    <location>
        <begin position="410"/>
        <end position="431"/>
    </location>
</feature>
<dbReference type="PANTHER" id="PTHR12625">
    <property type="entry name" value="LIPOCALIN-1 INTERACTING MEMBRANE RECEPTOR LIMR"/>
    <property type="match status" value="1"/>
</dbReference>
<keyword evidence="4" id="KW-1185">Reference proteome</keyword>
<dbReference type="OMA" id="QQRRTWW"/>
<dbReference type="STRING" id="400682.A0A1X7V547"/>
<dbReference type="InParanoid" id="A0A1X7V547"/>
<gene>
    <name evidence="3" type="primary">105312310</name>
</gene>
<protein>
    <recommendedName>
        <fullName evidence="5">Protein LMBR1L</fullName>
    </recommendedName>
</protein>
<feature type="transmembrane region" description="Helical" evidence="2">
    <location>
        <begin position="127"/>
        <end position="150"/>
    </location>
</feature>
<dbReference type="EnsemblMetazoa" id="Aqu2.1.35128_001">
    <property type="protein sequence ID" value="Aqu2.1.35128_001"/>
    <property type="gene ID" value="Aqu2.1.35128"/>
</dbReference>
<dbReference type="KEGG" id="aqu:105312310"/>
<comment type="similarity">
    <text evidence="1">Belongs to the LIMR family.</text>
</comment>
<dbReference type="GO" id="GO:0005886">
    <property type="term" value="C:plasma membrane"/>
    <property type="evidence" value="ECO:0007669"/>
    <property type="project" value="TreeGrafter"/>
</dbReference>
<reference evidence="4" key="1">
    <citation type="journal article" date="2010" name="Nature">
        <title>The Amphimedon queenslandica genome and the evolution of animal complexity.</title>
        <authorList>
            <person name="Srivastava M."/>
            <person name="Simakov O."/>
            <person name="Chapman J."/>
            <person name="Fahey B."/>
            <person name="Gauthier M.E."/>
            <person name="Mitros T."/>
            <person name="Richards G.S."/>
            <person name="Conaco C."/>
            <person name="Dacre M."/>
            <person name="Hellsten U."/>
            <person name="Larroux C."/>
            <person name="Putnam N.H."/>
            <person name="Stanke M."/>
            <person name="Adamska M."/>
            <person name="Darling A."/>
            <person name="Degnan S.M."/>
            <person name="Oakley T.H."/>
            <person name="Plachetzki D.C."/>
            <person name="Zhai Y."/>
            <person name="Adamski M."/>
            <person name="Calcino A."/>
            <person name="Cummins S.F."/>
            <person name="Goodstein D.M."/>
            <person name="Harris C."/>
            <person name="Jackson D.J."/>
            <person name="Leys S.P."/>
            <person name="Shu S."/>
            <person name="Woodcroft B.J."/>
            <person name="Vervoort M."/>
            <person name="Kosik K.S."/>
            <person name="Manning G."/>
            <person name="Degnan B.M."/>
            <person name="Rokhsar D.S."/>
        </authorList>
    </citation>
    <scope>NUCLEOTIDE SEQUENCE [LARGE SCALE GENOMIC DNA]</scope>
</reference>
<evidence type="ECO:0000256" key="1">
    <source>
        <dbReference type="ARBA" id="ARBA00010487"/>
    </source>
</evidence>
<accession>A0A1X7V547</accession>
<evidence type="ECO:0000313" key="4">
    <source>
        <dbReference type="Proteomes" id="UP000007879"/>
    </source>
</evidence>
<reference evidence="3" key="2">
    <citation type="submission" date="2017-05" db="UniProtKB">
        <authorList>
            <consortium name="EnsemblMetazoa"/>
        </authorList>
    </citation>
    <scope>IDENTIFICATION</scope>
</reference>
<feature type="transmembrane region" description="Helical" evidence="2">
    <location>
        <begin position="363"/>
        <end position="390"/>
    </location>
</feature>
<dbReference type="eggNOG" id="KOG3722">
    <property type="taxonomic scope" value="Eukaryota"/>
</dbReference>
<dbReference type="GO" id="GO:0007165">
    <property type="term" value="P:signal transduction"/>
    <property type="evidence" value="ECO:0007669"/>
    <property type="project" value="TreeGrafter"/>
</dbReference>
<feature type="transmembrane region" description="Helical" evidence="2">
    <location>
        <begin position="166"/>
        <end position="187"/>
    </location>
</feature>
<dbReference type="InterPro" id="IPR008075">
    <property type="entry name" value="LIMR"/>
</dbReference>
<dbReference type="PANTHER" id="PTHR12625:SF0">
    <property type="entry name" value="PROTEIN LILIPOD"/>
    <property type="match status" value="1"/>
</dbReference>
<feature type="transmembrane region" description="Helical" evidence="2">
    <location>
        <begin position="207"/>
        <end position="225"/>
    </location>
</feature>
<feature type="transmembrane region" description="Helical" evidence="2">
    <location>
        <begin position="451"/>
        <end position="470"/>
    </location>
</feature>
<feature type="transmembrane region" description="Helical" evidence="2">
    <location>
        <begin position="313"/>
        <end position="343"/>
    </location>
</feature>
<dbReference type="InterPro" id="IPR006876">
    <property type="entry name" value="LMBR1-like_membr_prot"/>
</dbReference>
<evidence type="ECO:0000256" key="2">
    <source>
        <dbReference type="SAM" id="Phobius"/>
    </source>
</evidence>
<dbReference type="Proteomes" id="UP000007879">
    <property type="component" value="Unassembled WGS sequence"/>
</dbReference>
<evidence type="ECO:0000313" key="3">
    <source>
        <dbReference type="EnsemblMetazoa" id="Aqu2.1.35128_001"/>
    </source>
</evidence>
<keyword evidence="2" id="KW-0472">Membrane</keyword>
<dbReference type="GO" id="GO:0004888">
    <property type="term" value="F:transmembrane signaling receptor activity"/>
    <property type="evidence" value="ECO:0007669"/>
    <property type="project" value="TreeGrafter"/>
</dbReference>
<dbReference type="Pfam" id="PF04791">
    <property type="entry name" value="LMBR1"/>
    <property type="match status" value="2"/>
</dbReference>
<keyword evidence="2" id="KW-0812">Transmembrane</keyword>
<dbReference type="AlphaFoldDB" id="A0A1X7V547"/>
<organism evidence="3">
    <name type="scientific">Amphimedon queenslandica</name>
    <name type="common">Sponge</name>
    <dbReference type="NCBI Taxonomy" id="400682"/>
    <lineage>
        <taxon>Eukaryota</taxon>
        <taxon>Metazoa</taxon>
        <taxon>Porifera</taxon>
        <taxon>Demospongiae</taxon>
        <taxon>Heteroscleromorpha</taxon>
        <taxon>Haplosclerida</taxon>
        <taxon>Niphatidae</taxon>
        <taxon>Amphimedon</taxon>
    </lineage>
</organism>
<feature type="transmembrane region" description="Helical" evidence="2">
    <location>
        <begin position="75"/>
        <end position="97"/>
    </location>
</feature>
<proteinExistence type="inferred from homology"/>